<evidence type="ECO:0000313" key="1">
    <source>
        <dbReference type="EMBL" id="CAH3133345.1"/>
    </source>
</evidence>
<comment type="caution">
    <text evidence="1">The sequence shown here is derived from an EMBL/GenBank/DDBJ whole genome shotgun (WGS) entry which is preliminary data.</text>
</comment>
<protein>
    <submittedName>
        <fullName evidence="1">Uncharacterized protein</fullName>
    </submittedName>
</protein>
<name>A0AAU9X1Q3_9CNID</name>
<organism evidence="1 2">
    <name type="scientific">Pocillopora meandrina</name>
    <dbReference type="NCBI Taxonomy" id="46732"/>
    <lineage>
        <taxon>Eukaryota</taxon>
        <taxon>Metazoa</taxon>
        <taxon>Cnidaria</taxon>
        <taxon>Anthozoa</taxon>
        <taxon>Hexacorallia</taxon>
        <taxon>Scleractinia</taxon>
        <taxon>Astrocoeniina</taxon>
        <taxon>Pocilloporidae</taxon>
        <taxon>Pocillopora</taxon>
    </lineage>
</organism>
<evidence type="ECO:0000313" key="2">
    <source>
        <dbReference type="Proteomes" id="UP001159428"/>
    </source>
</evidence>
<gene>
    <name evidence="1" type="ORF">PMEA_00015029</name>
</gene>
<accession>A0AAU9X1Q3</accession>
<dbReference type="Proteomes" id="UP001159428">
    <property type="component" value="Unassembled WGS sequence"/>
</dbReference>
<proteinExistence type="predicted"/>
<sequence>MALMEKAIDDVYHDFFSLTQTLRLLSEDGDSMATGLLQQVGNIKFLSAVYLLHLVLPLLAHLSKVFQAGSVSFAAIGPAINYTFEALETVSKEKRPLSALQKDLCTDGRLSVCDLSSPLAHQEKNLTSLTDRYVKALKKNIKNRFGESDCYANKQHDDQVSNRMACRADALYAFNVSAFFPWNALRCRGVPFFASKQHLA</sequence>
<dbReference type="EMBL" id="CALNXJ010000027">
    <property type="protein sequence ID" value="CAH3133345.1"/>
    <property type="molecule type" value="Genomic_DNA"/>
</dbReference>
<keyword evidence="2" id="KW-1185">Reference proteome</keyword>
<reference evidence="1 2" key="1">
    <citation type="submission" date="2022-05" db="EMBL/GenBank/DDBJ databases">
        <authorList>
            <consortium name="Genoscope - CEA"/>
            <person name="William W."/>
        </authorList>
    </citation>
    <scope>NUCLEOTIDE SEQUENCE [LARGE SCALE GENOMIC DNA]</scope>
</reference>
<dbReference type="AlphaFoldDB" id="A0AAU9X1Q3"/>